<feature type="transmembrane region" description="Helical" evidence="1">
    <location>
        <begin position="231"/>
        <end position="253"/>
    </location>
</feature>
<dbReference type="SUPFAM" id="SSF116726">
    <property type="entry name" value="TrkA C-terminal domain-like"/>
    <property type="match status" value="1"/>
</dbReference>
<accession>A0ABU2CII3</accession>
<dbReference type="InterPro" id="IPR006037">
    <property type="entry name" value="RCK_C"/>
</dbReference>
<keyword evidence="1" id="KW-1133">Transmembrane helix</keyword>
<dbReference type="InterPro" id="IPR050721">
    <property type="entry name" value="Trk_Ktr_HKT_K-transport"/>
</dbReference>
<evidence type="ECO:0000256" key="1">
    <source>
        <dbReference type="SAM" id="Phobius"/>
    </source>
</evidence>
<evidence type="ECO:0000313" key="3">
    <source>
        <dbReference type="EMBL" id="MDR7381134.1"/>
    </source>
</evidence>
<name>A0ABU2CII3_9MICO</name>
<dbReference type="Gene3D" id="3.40.50.720">
    <property type="entry name" value="NAD(P)-binding Rossmann-like Domain"/>
    <property type="match status" value="2"/>
</dbReference>
<dbReference type="RefSeq" id="WP_274997720.1">
    <property type="nucleotide sequence ID" value="NZ_JAJQQP010000017.1"/>
</dbReference>
<dbReference type="Pfam" id="PF02080">
    <property type="entry name" value="TrkA_C"/>
    <property type="match status" value="1"/>
</dbReference>
<dbReference type="InterPro" id="IPR036291">
    <property type="entry name" value="NAD(P)-bd_dom_sf"/>
</dbReference>
<evidence type="ECO:0000259" key="2">
    <source>
        <dbReference type="PROSITE" id="PS51202"/>
    </source>
</evidence>
<feature type="domain" description="RCK C-terminal" evidence="2">
    <location>
        <begin position="471"/>
        <end position="558"/>
    </location>
</feature>
<dbReference type="Proteomes" id="UP001183585">
    <property type="component" value="Unassembled WGS sequence"/>
</dbReference>
<dbReference type="PROSITE" id="PS51202">
    <property type="entry name" value="RCK_C"/>
    <property type="match status" value="1"/>
</dbReference>
<feature type="transmembrane region" description="Helical" evidence="1">
    <location>
        <begin position="286"/>
        <end position="307"/>
    </location>
</feature>
<gene>
    <name evidence="3" type="ORF">J2S48_000649</name>
</gene>
<organism evidence="3 4">
    <name type="scientific">Promicromonospora iranensis</name>
    <dbReference type="NCBI Taxonomy" id="1105144"/>
    <lineage>
        <taxon>Bacteria</taxon>
        <taxon>Bacillati</taxon>
        <taxon>Actinomycetota</taxon>
        <taxon>Actinomycetes</taxon>
        <taxon>Micrococcales</taxon>
        <taxon>Promicromonosporaceae</taxon>
        <taxon>Promicromonospora</taxon>
    </lineage>
</organism>
<dbReference type="PANTHER" id="PTHR43833:SF11">
    <property type="entry name" value="VOLTAGE-GATED POTASSIUM CHANNEL KCH"/>
    <property type="match status" value="1"/>
</dbReference>
<evidence type="ECO:0000313" key="4">
    <source>
        <dbReference type="Proteomes" id="UP001183585"/>
    </source>
</evidence>
<sequence>MPSSTRSRRPHFVVCGGGALAYRVTFALSTRYQGDVTVILPDAASEHAAKMSALDDVRIVVSARPDTTTLEHASIGTASAVALLDQDDAGNIETALLVHELRPGLRIVVRFFDDKLGSGVARHLPNCDVLSASKIAAPQLVSLALDEARHLDVPGLDLVVAESGQQAGKELAVLTAVDEHDDAVMLPSPGTPQIAPQVVLAHPVRDPAPAGTTYRSNGKLWHYIRSNLNRYVWYAVAALTLITLAGATLLVAAQGAPEWGTALYHVVLHLLVGADPDTGTPLLARLVQVVLTVVSVAVIPLLTATLVDAVVRARLAAAVSGPGTTMTGHVVVVGMGDVGTRVLTTLLERGITAVAIDTNDKARGIQFARTHGVPVVIGDGRQPDVLAAAQAASSRAILAVTSDDLANIGITIATDAIDRAPDAAPLRRVLRLFDEDFARRIQGLIPGSAPRSASQLAAPAFAASVTGPDAHDTVAFRNRVLLIAEVPMRAHAALEHRPAREVDVPGEVRLIALRLPHRSPGADVVLNPTPGFPLQHNYRLIVVATRSGLERLRARTAHPQGAAPGDDLGPET</sequence>
<protein>
    <submittedName>
        <fullName evidence="3">Trk K+ transport system NAD-binding subunit</fullName>
    </submittedName>
</protein>
<keyword evidence="4" id="KW-1185">Reference proteome</keyword>
<dbReference type="PANTHER" id="PTHR43833">
    <property type="entry name" value="POTASSIUM CHANNEL PROTEIN 2-RELATED-RELATED"/>
    <property type="match status" value="1"/>
</dbReference>
<proteinExistence type="predicted"/>
<reference evidence="3 4" key="1">
    <citation type="submission" date="2023-07" db="EMBL/GenBank/DDBJ databases">
        <title>Sequencing the genomes of 1000 actinobacteria strains.</title>
        <authorList>
            <person name="Klenk H.-P."/>
        </authorList>
    </citation>
    <scope>NUCLEOTIDE SEQUENCE [LARGE SCALE GENOMIC DNA]</scope>
    <source>
        <strain evidence="3 4">DSM 45554</strain>
    </source>
</reference>
<dbReference type="Pfam" id="PF02254">
    <property type="entry name" value="TrkA_N"/>
    <property type="match status" value="2"/>
</dbReference>
<dbReference type="SUPFAM" id="SSF51735">
    <property type="entry name" value="NAD(P)-binding Rossmann-fold domains"/>
    <property type="match status" value="2"/>
</dbReference>
<keyword evidence="1" id="KW-0812">Transmembrane</keyword>
<dbReference type="EMBL" id="JAVDYE010000001">
    <property type="protein sequence ID" value="MDR7381134.1"/>
    <property type="molecule type" value="Genomic_DNA"/>
</dbReference>
<keyword evidence="1" id="KW-0472">Membrane</keyword>
<dbReference type="InterPro" id="IPR036721">
    <property type="entry name" value="RCK_C_sf"/>
</dbReference>
<comment type="caution">
    <text evidence="3">The sequence shown here is derived from an EMBL/GenBank/DDBJ whole genome shotgun (WGS) entry which is preliminary data.</text>
</comment>
<dbReference type="Gene3D" id="3.30.70.1450">
    <property type="entry name" value="Regulator of K+ conductance, C-terminal domain"/>
    <property type="match status" value="1"/>
</dbReference>
<dbReference type="InterPro" id="IPR003148">
    <property type="entry name" value="RCK_N"/>
</dbReference>